<comment type="cofactor">
    <cofactor evidence="1">
        <name>Mg(2+)</name>
        <dbReference type="ChEBI" id="CHEBI:18420"/>
    </cofactor>
</comment>
<dbReference type="PANTHER" id="PTHR43825:SF4">
    <property type="entry name" value="PYRUVATE DEHYDROGENASE E1 COMPONENT"/>
    <property type="match status" value="1"/>
</dbReference>
<dbReference type="InterPro" id="IPR029061">
    <property type="entry name" value="THDP-binding"/>
</dbReference>
<dbReference type="InterPro" id="IPR051157">
    <property type="entry name" value="PDH/Transketolase"/>
</dbReference>
<gene>
    <name evidence="7" type="ORF">METZ01_LOCUS29591</name>
</gene>
<dbReference type="InterPro" id="IPR005474">
    <property type="entry name" value="Transketolase_N"/>
</dbReference>
<evidence type="ECO:0000313" key="7">
    <source>
        <dbReference type="EMBL" id="SUZ76737.1"/>
    </source>
</evidence>
<evidence type="ECO:0000256" key="4">
    <source>
        <dbReference type="ARBA" id="ARBA00017172"/>
    </source>
</evidence>
<dbReference type="SMART" id="SM00861">
    <property type="entry name" value="Transket_pyr"/>
    <property type="match status" value="1"/>
</dbReference>
<dbReference type="SUPFAM" id="SSF52922">
    <property type="entry name" value="TK C-terminal domain-like"/>
    <property type="match status" value="1"/>
</dbReference>
<evidence type="ECO:0000256" key="1">
    <source>
        <dbReference type="ARBA" id="ARBA00001946"/>
    </source>
</evidence>
<evidence type="ECO:0000256" key="2">
    <source>
        <dbReference type="ARBA" id="ARBA00001964"/>
    </source>
</evidence>
<dbReference type="PIRSF" id="PIRSF000156">
    <property type="entry name" value="Pyruvate_dh_E1"/>
    <property type="match status" value="1"/>
</dbReference>
<name>A0A381QF93_9ZZZZ</name>
<dbReference type="Pfam" id="PF00456">
    <property type="entry name" value="Transketolase_N"/>
    <property type="match status" value="1"/>
</dbReference>
<dbReference type="Gene3D" id="3.40.50.970">
    <property type="match status" value="2"/>
</dbReference>
<dbReference type="InterPro" id="IPR009014">
    <property type="entry name" value="Transketo_C/PFOR_II"/>
</dbReference>
<dbReference type="InterPro" id="IPR004660">
    <property type="entry name" value="PDH_E1"/>
</dbReference>
<dbReference type="EMBL" id="UINC01001290">
    <property type="protein sequence ID" value="SUZ76737.1"/>
    <property type="molecule type" value="Genomic_DNA"/>
</dbReference>
<dbReference type="PANTHER" id="PTHR43825">
    <property type="entry name" value="PYRUVATE DEHYDROGENASE E1 COMPONENT"/>
    <property type="match status" value="1"/>
</dbReference>
<feature type="domain" description="Transketolase-like pyrimidine-binding" evidence="6">
    <location>
        <begin position="414"/>
        <end position="617"/>
    </location>
</feature>
<evidence type="ECO:0000256" key="5">
    <source>
        <dbReference type="ARBA" id="ARBA00051231"/>
    </source>
</evidence>
<organism evidence="7">
    <name type="scientific">marine metagenome</name>
    <dbReference type="NCBI Taxonomy" id="408172"/>
    <lineage>
        <taxon>unclassified sequences</taxon>
        <taxon>metagenomes</taxon>
        <taxon>ecological metagenomes</taxon>
    </lineage>
</organism>
<dbReference type="AlphaFoldDB" id="A0A381QF93"/>
<proteinExistence type="inferred from homology"/>
<dbReference type="Gene3D" id="3.40.50.920">
    <property type="match status" value="1"/>
</dbReference>
<sequence>VASDIDSVKTEPQLSIELLESVQDRVLWLAMQLVHHANNIRKNPDGTKVGGHQASSASIVTLMTSLYFDFMNNQDRISVKPHGSPVFHAIQYLLGNLDSSYLTELRAYHGLQAYPSRTKDPDLVDFSTGSVGLGPVAPNFASIVRSYNNSHNHGDNLKGRYISIVGDAELDEGSVWEAIAEPAMQDASDILWVVDLNRQSLDRIIPGIRVGAWRDMFVANGWHVVEAKYGALLEDAFRLPNGEMLREAIDRMSNQVYQRLLRVNSEELRSWLPAYTAYPEEMKKFISGWNDEELSRLFHNLGGHDLSTLRKAFQETDKTDEPSVVFAYTLKGYRLPSVGDPQNHSVTLSDSQMEELRENLNIEPGNTWGGFDSESEESQFLKSTSEKLRRIDVVTPPPKENIPWDFGRRYSGYMSTQQIFGLVLTDMSRSLGDLSRRIVTVSPDVASSTNLGGWINRVGVWKLNETETLPEEGIVRALKWEESKSGQHIELGISENNLFMMLGQLGLSNEMNGEMLFPIGTLYDPFIRRGLDAFVYSVYSGAKFIVVGTPSGLSLAPEGGAHQSMMTASIGVEMPQLDAYEPCFGQELEWIMLSALHQIRKRGQSTYLRLTSKPVDQNLLQLPSEASQIESLRLQVLRGAYCLRDRTSDFSSSVNGSGITIVSVGAMIPEACEASDILLEEGVLANVINVTGPGPLYRHYRDLVKESIEKGYGLSEGLATLLPGHIDGVPILTLADAHPHSLSWVGGAVGSKTVSLGVDDWGQSGSREDLYREYGTDVETIVNAALSALEL</sequence>
<evidence type="ECO:0000259" key="6">
    <source>
        <dbReference type="SMART" id="SM00861"/>
    </source>
</evidence>
<dbReference type="InterPro" id="IPR005475">
    <property type="entry name" value="Transketolase-like_Pyr-bd"/>
</dbReference>
<comment type="catalytic activity">
    <reaction evidence="5">
        <text>N(6)-[(R)-lipoyl]-L-lysyl-[protein] + pyruvate + H(+) = N(6)-[(R)-S(8)-acetyldihydrolipoyl]-L-lysyl-[protein] + CO2</text>
        <dbReference type="Rhea" id="RHEA:19189"/>
        <dbReference type="Rhea" id="RHEA-COMP:10474"/>
        <dbReference type="Rhea" id="RHEA-COMP:10478"/>
        <dbReference type="ChEBI" id="CHEBI:15361"/>
        <dbReference type="ChEBI" id="CHEBI:15378"/>
        <dbReference type="ChEBI" id="CHEBI:16526"/>
        <dbReference type="ChEBI" id="CHEBI:83099"/>
        <dbReference type="ChEBI" id="CHEBI:83111"/>
        <dbReference type="EC" id="1.2.4.1"/>
    </reaction>
</comment>
<accession>A0A381QF93</accession>
<dbReference type="GO" id="GO:0004739">
    <property type="term" value="F:pyruvate dehydrogenase (acetyl-transferring) activity"/>
    <property type="evidence" value="ECO:0007669"/>
    <property type="project" value="UniProtKB-EC"/>
</dbReference>
<comment type="cofactor">
    <cofactor evidence="2">
        <name>thiamine diphosphate</name>
        <dbReference type="ChEBI" id="CHEBI:58937"/>
    </cofactor>
</comment>
<feature type="non-terminal residue" evidence="7">
    <location>
        <position position="1"/>
    </location>
</feature>
<dbReference type="SUPFAM" id="SSF52518">
    <property type="entry name" value="Thiamin diphosphate-binding fold (THDP-binding)"/>
    <property type="match status" value="2"/>
</dbReference>
<evidence type="ECO:0000256" key="3">
    <source>
        <dbReference type="ARBA" id="ARBA00007131"/>
    </source>
</evidence>
<reference evidence="7" key="1">
    <citation type="submission" date="2018-05" db="EMBL/GenBank/DDBJ databases">
        <authorList>
            <person name="Lanie J.A."/>
            <person name="Ng W.-L."/>
            <person name="Kazmierczak K.M."/>
            <person name="Andrzejewski T.M."/>
            <person name="Davidsen T.M."/>
            <person name="Wayne K.J."/>
            <person name="Tettelin H."/>
            <person name="Glass J.I."/>
            <person name="Rusch D."/>
            <person name="Podicherti R."/>
            <person name="Tsui H.-C.T."/>
            <person name="Winkler M.E."/>
        </authorList>
    </citation>
    <scope>NUCLEOTIDE SEQUENCE</scope>
</reference>
<protein>
    <recommendedName>
        <fullName evidence="4">Pyruvate dehydrogenase E1 component</fullName>
    </recommendedName>
</protein>
<comment type="similarity">
    <text evidence="3">Belongs to the transketolase family.</text>
</comment>